<protein>
    <recommendedName>
        <fullName evidence="4">DUF481 domain-containing protein</fullName>
    </recommendedName>
</protein>
<name>A0ABS3CBZ9_9BACT</name>
<evidence type="ECO:0000256" key="1">
    <source>
        <dbReference type="SAM" id="SignalP"/>
    </source>
</evidence>
<evidence type="ECO:0000313" key="3">
    <source>
        <dbReference type="Proteomes" id="UP000664480"/>
    </source>
</evidence>
<sequence length="455" mass="52318">MSKKLLVLILSFFSLTTHSFSQTLVDNNNLPNRLRVFIDGCDRRDGGCDMDYIRTEITAVDFYRDNQSADIFLLINNNTSGGGGRQYQLLFIGQQNIHAGRSDTLYVNTKQTDTDFEVREKLTRFIKLGLAPYVAKTKAGEDIEINMKTESGSSVDTVEESLDPWNYWVFNLGSDANIELEELSKQINYGGEINIDRITDKWKISLSGRIDERLRRTIQKEPRVDDNGNPVLDESGNQIIDDVENKFDVSEFGFSHQLVKSISPKWSYGYDIAGRQNTRFNYKFQTSFRPAVEYNFFPESVQNSRFLRVNYGVEVRNNRYVEETINGVLQETRVLHSLRASLGLNQRWGNLEVGYRLRNYLDDFSSWSTGLNISAEVRVTGNFSFFMRVEGNYVKDQIYLASGDFTEQDILSGRVTLPSAYNIDSRFGFNYRFGSNLNNFVNRRFFGRANFVGND</sequence>
<dbReference type="EMBL" id="JAFKCU010000001">
    <property type="protein sequence ID" value="MBN7814593.1"/>
    <property type="molecule type" value="Genomic_DNA"/>
</dbReference>
<proteinExistence type="predicted"/>
<accession>A0ABS3CBZ9</accession>
<evidence type="ECO:0008006" key="4">
    <source>
        <dbReference type="Google" id="ProtNLM"/>
    </source>
</evidence>
<keyword evidence="3" id="KW-1185">Reference proteome</keyword>
<feature type="chain" id="PRO_5046857672" description="DUF481 domain-containing protein" evidence="1">
    <location>
        <begin position="20"/>
        <end position="455"/>
    </location>
</feature>
<comment type="caution">
    <text evidence="2">The sequence shown here is derived from an EMBL/GenBank/DDBJ whole genome shotgun (WGS) entry which is preliminary data.</text>
</comment>
<dbReference type="RefSeq" id="WP_206585232.1">
    <property type="nucleotide sequence ID" value="NZ_JAFKCU010000001.1"/>
</dbReference>
<organism evidence="2 3">
    <name type="scientific">Algoriphagus pacificus</name>
    <dbReference type="NCBI Taxonomy" id="2811234"/>
    <lineage>
        <taxon>Bacteria</taxon>
        <taxon>Pseudomonadati</taxon>
        <taxon>Bacteroidota</taxon>
        <taxon>Cytophagia</taxon>
        <taxon>Cytophagales</taxon>
        <taxon>Cyclobacteriaceae</taxon>
        <taxon>Algoriphagus</taxon>
    </lineage>
</organism>
<reference evidence="2 3" key="1">
    <citation type="submission" date="2021-03" db="EMBL/GenBank/DDBJ databases">
        <title>novel species isolated from a fishpond in China.</title>
        <authorList>
            <person name="Lu H."/>
            <person name="Cai Z."/>
        </authorList>
    </citation>
    <scope>NUCLEOTIDE SEQUENCE [LARGE SCALE GENOMIC DNA]</scope>
    <source>
        <strain evidence="2 3">YJ13C</strain>
    </source>
</reference>
<evidence type="ECO:0000313" key="2">
    <source>
        <dbReference type="EMBL" id="MBN7814593.1"/>
    </source>
</evidence>
<dbReference type="Proteomes" id="UP000664480">
    <property type="component" value="Unassembled WGS sequence"/>
</dbReference>
<feature type="signal peptide" evidence="1">
    <location>
        <begin position="1"/>
        <end position="19"/>
    </location>
</feature>
<keyword evidence="1" id="KW-0732">Signal</keyword>
<gene>
    <name evidence="2" type="ORF">J0A69_04095</name>
</gene>